<evidence type="ECO:0000256" key="4">
    <source>
        <dbReference type="PROSITE-ProRule" id="PRU00510"/>
    </source>
</evidence>
<evidence type="ECO:0000256" key="1">
    <source>
        <dbReference type="ARBA" id="ARBA00022723"/>
    </source>
</evidence>
<evidence type="ECO:0000256" key="3">
    <source>
        <dbReference type="ARBA" id="ARBA00022833"/>
    </source>
</evidence>
<keyword evidence="3" id="KW-0862">Zinc</keyword>
<dbReference type="SUPFAM" id="SSF57716">
    <property type="entry name" value="Glucocorticoid receptor-like (DNA-binding domain)"/>
    <property type="match status" value="1"/>
</dbReference>
<dbReference type="PANTHER" id="PTHR33823:SF4">
    <property type="entry name" value="GENERAL STRESS PROTEIN 16O"/>
    <property type="match status" value="1"/>
</dbReference>
<dbReference type="InterPro" id="IPR048487">
    <property type="entry name" value="DksA-like_N"/>
</dbReference>
<dbReference type="RefSeq" id="WP_367878646.1">
    <property type="nucleotide sequence ID" value="NZ_JBFNXX010000011.1"/>
</dbReference>
<gene>
    <name evidence="7" type="ORF">AB2B41_15120</name>
</gene>
<name>A0ABV3RPP9_9RHOB</name>
<dbReference type="EMBL" id="JBFNXX010000011">
    <property type="protein sequence ID" value="MEW9920944.1"/>
    <property type="molecule type" value="Genomic_DNA"/>
</dbReference>
<feature type="domain" description="Zinc finger DksA/TraR C4-type" evidence="5">
    <location>
        <begin position="74"/>
        <end position="107"/>
    </location>
</feature>
<comment type="caution">
    <text evidence="7">The sequence shown here is derived from an EMBL/GenBank/DDBJ whole genome shotgun (WGS) entry which is preliminary data.</text>
</comment>
<sequence length="109" mass="12089">MVDQAHFKKVIQARLEELGVRIQDIDEELSHEMDSDLEDQAIDLEDDEVLESLGNAAEKEVALLNAALKRIEDGTYGTCLKCEEPISEARLEAVPYAPLCKDCATGAKR</sequence>
<dbReference type="Gene3D" id="1.20.120.910">
    <property type="entry name" value="DksA, coiled-coil domain"/>
    <property type="match status" value="1"/>
</dbReference>
<dbReference type="SUPFAM" id="SSF109635">
    <property type="entry name" value="DnaK suppressor protein DksA, alpha-hairpin domain"/>
    <property type="match status" value="1"/>
</dbReference>
<evidence type="ECO:0000259" key="6">
    <source>
        <dbReference type="Pfam" id="PF21173"/>
    </source>
</evidence>
<reference evidence="7 8" key="1">
    <citation type="submission" date="2024-07" db="EMBL/GenBank/DDBJ databases">
        <title>Marimonas sp.nov., isolated from tidal-flat sediment.</title>
        <authorList>
            <person name="Jayan J.N."/>
            <person name="Lee S.S."/>
        </authorList>
    </citation>
    <scope>NUCLEOTIDE SEQUENCE [LARGE SCALE GENOMIC DNA]</scope>
    <source>
        <strain evidence="7 8">MJW-29</strain>
    </source>
</reference>
<organism evidence="7 8">
    <name type="scientific">Sulfitobacter sediminis</name>
    <dbReference type="NCBI Taxonomy" id="3234186"/>
    <lineage>
        <taxon>Bacteria</taxon>
        <taxon>Pseudomonadati</taxon>
        <taxon>Pseudomonadota</taxon>
        <taxon>Alphaproteobacteria</taxon>
        <taxon>Rhodobacterales</taxon>
        <taxon>Roseobacteraceae</taxon>
        <taxon>Sulfitobacter</taxon>
    </lineage>
</organism>
<dbReference type="PROSITE" id="PS51128">
    <property type="entry name" value="ZF_DKSA_2"/>
    <property type="match status" value="1"/>
</dbReference>
<dbReference type="Pfam" id="PF21173">
    <property type="entry name" value="DksA-like_N"/>
    <property type="match status" value="1"/>
</dbReference>
<dbReference type="Pfam" id="PF01258">
    <property type="entry name" value="zf-dskA_traR"/>
    <property type="match status" value="1"/>
</dbReference>
<evidence type="ECO:0000256" key="2">
    <source>
        <dbReference type="ARBA" id="ARBA00022771"/>
    </source>
</evidence>
<dbReference type="Proteomes" id="UP001556098">
    <property type="component" value="Unassembled WGS sequence"/>
</dbReference>
<protein>
    <submittedName>
        <fullName evidence="7">TraR/DksA family transcriptional regulator</fullName>
    </submittedName>
</protein>
<dbReference type="InterPro" id="IPR000962">
    <property type="entry name" value="Znf_DskA_TraR"/>
</dbReference>
<proteinExistence type="predicted"/>
<keyword evidence="1" id="KW-0479">Metal-binding</keyword>
<keyword evidence="2" id="KW-0863">Zinc-finger</keyword>
<evidence type="ECO:0000313" key="7">
    <source>
        <dbReference type="EMBL" id="MEW9920944.1"/>
    </source>
</evidence>
<dbReference type="InterPro" id="IPR037187">
    <property type="entry name" value="DnaK_N"/>
</dbReference>
<feature type="domain" description="DnaK suppressor protein-like N-terminal" evidence="6">
    <location>
        <begin position="7"/>
        <end position="71"/>
    </location>
</feature>
<dbReference type="PANTHER" id="PTHR33823">
    <property type="entry name" value="RNA POLYMERASE-BINDING TRANSCRIPTION FACTOR DKSA-RELATED"/>
    <property type="match status" value="1"/>
</dbReference>
<accession>A0ABV3RPP9</accession>
<keyword evidence="8" id="KW-1185">Reference proteome</keyword>
<feature type="zinc finger region" description="dksA C4-type" evidence="4">
    <location>
        <begin position="79"/>
        <end position="103"/>
    </location>
</feature>
<evidence type="ECO:0000259" key="5">
    <source>
        <dbReference type="Pfam" id="PF01258"/>
    </source>
</evidence>
<evidence type="ECO:0000313" key="8">
    <source>
        <dbReference type="Proteomes" id="UP001556098"/>
    </source>
</evidence>